<reference evidence="3" key="1">
    <citation type="submission" date="2022-12" db="EMBL/GenBank/DDBJ databases">
        <title>Genome assemblies of Blomia tropicalis.</title>
        <authorList>
            <person name="Cui Y."/>
        </authorList>
    </citation>
    <scope>NUCLEOTIDE SEQUENCE</scope>
    <source>
        <tissue evidence="3">Adult mites</tissue>
    </source>
</reference>
<dbReference type="PANTHER" id="PTHR23308">
    <property type="entry name" value="NUCLEAR INHIBITOR OF PROTEIN PHOSPHATASE-1"/>
    <property type="match status" value="1"/>
</dbReference>
<protein>
    <recommendedName>
        <fullName evidence="2">FHA domain-containing protein</fullName>
    </recommendedName>
</protein>
<evidence type="ECO:0000256" key="1">
    <source>
        <dbReference type="SAM" id="MobiDB-lite"/>
    </source>
</evidence>
<dbReference type="SUPFAM" id="SSF49879">
    <property type="entry name" value="SMAD/FHA domain"/>
    <property type="match status" value="1"/>
</dbReference>
<dbReference type="InterPro" id="IPR050923">
    <property type="entry name" value="Cell_Proc_Reg/RNA_Proc"/>
</dbReference>
<dbReference type="InterPro" id="IPR000253">
    <property type="entry name" value="FHA_dom"/>
</dbReference>
<dbReference type="Proteomes" id="UP001142055">
    <property type="component" value="Chromosome 3"/>
</dbReference>
<dbReference type="PROSITE" id="PS50006">
    <property type="entry name" value="FHA_DOMAIN"/>
    <property type="match status" value="1"/>
</dbReference>
<accession>A0A9Q0RK00</accession>
<comment type="caution">
    <text evidence="3">The sequence shown here is derived from an EMBL/GenBank/DDBJ whole genome shotgun (WGS) entry which is preliminary data.</text>
</comment>
<evidence type="ECO:0000259" key="2">
    <source>
        <dbReference type="PROSITE" id="PS50006"/>
    </source>
</evidence>
<dbReference type="Gene3D" id="2.60.200.20">
    <property type="match status" value="1"/>
</dbReference>
<sequence>MDAEYQPPKWAGKSPQGFHLDVTKDGKLFQKLMIDEKSYYLFGRNMALTDICTDHGSCSRVHAALTYHKHLNRFFLTDLGSTHGSFIGNVRIEAHKPTQLPVDSTIKFGASTRLYTLREKPNSELALEEDTSGNLPDTEYELDSLTEYNTVQNKKVVVKDHSNNNDLYKMIKVAKRKSVTFNEEEEVINLEDFDPTVGKFRNLVQSTIIESNPNKKQKKLSDEDSIHSPMSFLPRVNPAPQPTTSSQPFAQISAKSLGILPDPAPDPNEKTENDVIQSDVTIFPSTSSSTVLYDKIGLYENLGNETKKKKYAKESWPGAHT</sequence>
<feature type="domain" description="FHA" evidence="2">
    <location>
        <begin position="40"/>
        <end position="92"/>
    </location>
</feature>
<dbReference type="EMBL" id="JAPWDV010000003">
    <property type="protein sequence ID" value="KAJ6217191.1"/>
    <property type="molecule type" value="Genomic_DNA"/>
</dbReference>
<dbReference type="OMA" id="RMHGYSL"/>
<dbReference type="FunFam" id="2.60.200.20:FF:000019">
    <property type="entry name" value="Nuclear inhibitor of protein phosphatase"/>
    <property type="match status" value="1"/>
</dbReference>
<organism evidence="3 4">
    <name type="scientific">Blomia tropicalis</name>
    <name type="common">Mite</name>
    <dbReference type="NCBI Taxonomy" id="40697"/>
    <lineage>
        <taxon>Eukaryota</taxon>
        <taxon>Metazoa</taxon>
        <taxon>Ecdysozoa</taxon>
        <taxon>Arthropoda</taxon>
        <taxon>Chelicerata</taxon>
        <taxon>Arachnida</taxon>
        <taxon>Acari</taxon>
        <taxon>Acariformes</taxon>
        <taxon>Sarcoptiformes</taxon>
        <taxon>Astigmata</taxon>
        <taxon>Glycyphagoidea</taxon>
        <taxon>Echimyopodidae</taxon>
        <taxon>Blomia</taxon>
    </lineage>
</organism>
<name>A0A9Q0RK00_BLOTA</name>
<dbReference type="SMART" id="SM00240">
    <property type="entry name" value="FHA"/>
    <property type="match status" value="1"/>
</dbReference>
<evidence type="ECO:0000313" key="4">
    <source>
        <dbReference type="Proteomes" id="UP001142055"/>
    </source>
</evidence>
<dbReference type="Gene3D" id="6.10.250.1290">
    <property type="match status" value="1"/>
</dbReference>
<dbReference type="Pfam" id="PF00498">
    <property type="entry name" value="FHA"/>
    <property type="match status" value="1"/>
</dbReference>
<dbReference type="AlphaFoldDB" id="A0A9Q0RK00"/>
<evidence type="ECO:0000313" key="3">
    <source>
        <dbReference type="EMBL" id="KAJ6217191.1"/>
    </source>
</evidence>
<proteinExistence type="predicted"/>
<keyword evidence="4" id="KW-1185">Reference proteome</keyword>
<gene>
    <name evidence="3" type="ORF">RDWZM_008348</name>
</gene>
<dbReference type="CDD" id="cd22674">
    <property type="entry name" value="FHA_PPP1R8"/>
    <property type="match status" value="1"/>
</dbReference>
<feature type="region of interest" description="Disordered" evidence="1">
    <location>
        <begin position="211"/>
        <end position="247"/>
    </location>
</feature>
<dbReference type="InterPro" id="IPR008984">
    <property type="entry name" value="SMAD_FHA_dom_sf"/>
</dbReference>